<evidence type="ECO:0000256" key="1">
    <source>
        <dbReference type="SAM" id="Phobius"/>
    </source>
</evidence>
<evidence type="ECO:0000313" key="3">
    <source>
        <dbReference type="Proteomes" id="UP000696931"/>
    </source>
</evidence>
<dbReference type="AlphaFoldDB" id="A0A933W366"/>
<comment type="caution">
    <text evidence="2">The sequence shown here is derived from an EMBL/GenBank/DDBJ whole genome shotgun (WGS) entry which is preliminary data.</text>
</comment>
<proteinExistence type="predicted"/>
<keyword evidence="1" id="KW-0812">Transmembrane</keyword>
<organism evidence="2 3">
    <name type="scientific">Eiseniibacteriota bacterium</name>
    <dbReference type="NCBI Taxonomy" id="2212470"/>
    <lineage>
        <taxon>Bacteria</taxon>
        <taxon>Candidatus Eiseniibacteriota</taxon>
    </lineage>
</organism>
<feature type="transmembrane region" description="Helical" evidence="1">
    <location>
        <begin position="20"/>
        <end position="40"/>
    </location>
</feature>
<keyword evidence="1" id="KW-0472">Membrane</keyword>
<feature type="transmembrane region" description="Helical" evidence="1">
    <location>
        <begin position="124"/>
        <end position="145"/>
    </location>
</feature>
<dbReference type="EMBL" id="JACRIW010000058">
    <property type="protein sequence ID" value="MBI5169588.1"/>
    <property type="molecule type" value="Genomic_DNA"/>
</dbReference>
<feature type="transmembrane region" description="Helical" evidence="1">
    <location>
        <begin position="157"/>
        <end position="176"/>
    </location>
</feature>
<protein>
    <submittedName>
        <fullName evidence="2">PepSY domain-containing protein</fullName>
    </submittedName>
</protein>
<name>A0A933W366_UNCEI</name>
<keyword evidence="1" id="KW-1133">Transmembrane helix</keyword>
<evidence type="ECO:0000313" key="2">
    <source>
        <dbReference type="EMBL" id="MBI5169588.1"/>
    </source>
</evidence>
<sequence length="177" mass="19555">MASTEKKTFGQQMRALHRDIGFVTAGLTLLFALSGIAQIFRDTNFLQREIHTPVQLEPGLTPEALAPALKMREVRVERTEGTVLYFRGGSYDGATGQADRIQKEWLFPFDRMTELHTSRSGMPIHWVTLAYGSMLLFMACSSFFMFKGGSPLQKRGLVLAAAGVIVALIALFLTPVG</sequence>
<reference evidence="2" key="1">
    <citation type="submission" date="2020-07" db="EMBL/GenBank/DDBJ databases">
        <title>Huge and variable diversity of episymbiotic CPR bacteria and DPANN archaea in groundwater ecosystems.</title>
        <authorList>
            <person name="He C.Y."/>
            <person name="Keren R."/>
            <person name="Whittaker M."/>
            <person name="Farag I.F."/>
            <person name="Doudna J."/>
            <person name="Cate J.H.D."/>
            <person name="Banfield J.F."/>
        </authorList>
    </citation>
    <scope>NUCLEOTIDE SEQUENCE</scope>
    <source>
        <strain evidence="2">NC_groundwater_1813_Pr3_B-0.1um_71_17</strain>
    </source>
</reference>
<dbReference type="Proteomes" id="UP000696931">
    <property type="component" value="Unassembled WGS sequence"/>
</dbReference>
<gene>
    <name evidence="2" type="ORF">HZA61_08880</name>
</gene>
<accession>A0A933W366</accession>